<name>A0A518CP52_9PLAN</name>
<dbReference type="OrthoDB" id="9777090at2"/>
<evidence type="ECO:0000259" key="1">
    <source>
        <dbReference type="Pfam" id="PF12146"/>
    </source>
</evidence>
<evidence type="ECO:0000313" key="3">
    <source>
        <dbReference type="Proteomes" id="UP000317178"/>
    </source>
</evidence>
<feature type="domain" description="Serine aminopeptidase S33" evidence="1">
    <location>
        <begin position="73"/>
        <end position="186"/>
    </location>
</feature>
<dbReference type="KEGG" id="plon:Pla110_27390"/>
<protein>
    <submittedName>
        <fullName evidence="2">Alpha/beta hydrolase family protein</fullName>
    </submittedName>
</protein>
<proteinExistence type="predicted"/>
<dbReference type="PANTHER" id="PTHR12277">
    <property type="entry name" value="ALPHA/BETA HYDROLASE DOMAIN-CONTAINING PROTEIN"/>
    <property type="match status" value="1"/>
</dbReference>
<sequence length="295" mass="34000">MKLIQYLQCKFIYRPSRSRLISVKNTDFDPKLSRDIQMHTEDNLQLNGWHLRSEHADREESSWSDSHPTRPRVVLFLAGNSSNRQRRITQFKIFLELGLDVVCFDYRGYGDNPGRPREEDIARDAHAAWEYVTKNLNYKPEEVLICGQSLGGAVAVRLASELNQQEVSPCGLILCATFTSLKEAAQSIYPRLPLHKFLVESYSSIDRIRQVTCPLIFFHGTQDEIVPMKLGEKLYKAAERFSEKGVPKRFVELPEANHNNFAVVEREIYQRGLRHFIYNLVPPPDSATMLIMNEA</sequence>
<evidence type="ECO:0000313" key="2">
    <source>
        <dbReference type="EMBL" id="QDU81002.1"/>
    </source>
</evidence>
<dbReference type="GO" id="GO:0016787">
    <property type="term" value="F:hydrolase activity"/>
    <property type="evidence" value="ECO:0007669"/>
    <property type="project" value="UniProtKB-KW"/>
</dbReference>
<dbReference type="InterPro" id="IPR022742">
    <property type="entry name" value="Hydrolase_4"/>
</dbReference>
<dbReference type="RefSeq" id="WP_144996228.1">
    <property type="nucleotide sequence ID" value="NZ_CP036281.1"/>
</dbReference>
<keyword evidence="2" id="KW-0378">Hydrolase</keyword>
<gene>
    <name evidence="2" type="ORF">Pla110_27390</name>
</gene>
<dbReference type="Proteomes" id="UP000317178">
    <property type="component" value="Chromosome"/>
</dbReference>
<reference evidence="2 3" key="1">
    <citation type="submission" date="2019-02" db="EMBL/GenBank/DDBJ databases">
        <title>Deep-cultivation of Planctomycetes and their phenomic and genomic characterization uncovers novel biology.</title>
        <authorList>
            <person name="Wiegand S."/>
            <person name="Jogler M."/>
            <person name="Boedeker C."/>
            <person name="Pinto D."/>
            <person name="Vollmers J."/>
            <person name="Rivas-Marin E."/>
            <person name="Kohn T."/>
            <person name="Peeters S.H."/>
            <person name="Heuer A."/>
            <person name="Rast P."/>
            <person name="Oberbeckmann S."/>
            <person name="Bunk B."/>
            <person name="Jeske O."/>
            <person name="Meyerdierks A."/>
            <person name="Storesund J.E."/>
            <person name="Kallscheuer N."/>
            <person name="Luecker S."/>
            <person name="Lage O.M."/>
            <person name="Pohl T."/>
            <person name="Merkel B.J."/>
            <person name="Hornburger P."/>
            <person name="Mueller R.-W."/>
            <person name="Bruemmer F."/>
            <person name="Labrenz M."/>
            <person name="Spormann A.M."/>
            <person name="Op den Camp H."/>
            <person name="Overmann J."/>
            <person name="Amann R."/>
            <person name="Jetten M.S.M."/>
            <person name="Mascher T."/>
            <person name="Medema M.H."/>
            <person name="Devos D.P."/>
            <person name="Kaster A.-K."/>
            <person name="Ovreas L."/>
            <person name="Rohde M."/>
            <person name="Galperin M.Y."/>
            <person name="Jogler C."/>
        </authorList>
    </citation>
    <scope>NUCLEOTIDE SEQUENCE [LARGE SCALE GENOMIC DNA]</scope>
    <source>
        <strain evidence="2 3">Pla110</strain>
    </source>
</reference>
<accession>A0A518CP52</accession>
<dbReference type="InterPro" id="IPR029058">
    <property type="entry name" value="AB_hydrolase_fold"/>
</dbReference>
<dbReference type="AlphaFoldDB" id="A0A518CP52"/>
<dbReference type="EMBL" id="CP036281">
    <property type="protein sequence ID" value="QDU81002.1"/>
    <property type="molecule type" value="Genomic_DNA"/>
</dbReference>
<keyword evidence="3" id="KW-1185">Reference proteome</keyword>
<dbReference type="PANTHER" id="PTHR12277:SF79">
    <property type="entry name" value="XAA-PRO DIPEPTIDYL-PEPTIDASE-RELATED"/>
    <property type="match status" value="1"/>
</dbReference>
<dbReference type="Gene3D" id="3.40.50.1820">
    <property type="entry name" value="alpha/beta hydrolase"/>
    <property type="match status" value="1"/>
</dbReference>
<organism evidence="2 3">
    <name type="scientific">Polystyrenella longa</name>
    <dbReference type="NCBI Taxonomy" id="2528007"/>
    <lineage>
        <taxon>Bacteria</taxon>
        <taxon>Pseudomonadati</taxon>
        <taxon>Planctomycetota</taxon>
        <taxon>Planctomycetia</taxon>
        <taxon>Planctomycetales</taxon>
        <taxon>Planctomycetaceae</taxon>
        <taxon>Polystyrenella</taxon>
    </lineage>
</organism>
<dbReference type="Pfam" id="PF12146">
    <property type="entry name" value="Hydrolase_4"/>
    <property type="match status" value="1"/>
</dbReference>
<dbReference type="SUPFAM" id="SSF53474">
    <property type="entry name" value="alpha/beta-Hydrolases"/>
    <property type="match status" value="1"/>
</dbReference>